<comment type="caution">
    <text evidence="1">The sequence shown here is derived from an EMBL/GenBank/DDBJ whole genome shotgun (WGS) entry which is preliminary data.</text>
</comment>
<organism evidence="1 2">
    <name type="scientific">Camellia lanceoleosa</name>
    <dbReference type="NCBI Taxonomy" id="1840588"/>
    <lineage>
        <taxon>Eukaryota</taxon>
        <taxon>Viridiplantae</taxon>
        <taxon>Streptophyta</taxon>
        <taxon>Embryophyta</taxon>
        <taxon>Tracheophyta</taxon>
        <taxon>Spermatophyta</taxon>
        <taxon>Magnoliopsida</taxon>
        <taxon>eudicotyledons</taxon>
        <taxon>Gunneridae</taxon>
        <taxon>Pentapetalae</taxon>
        <taxon>asterids</taxon>
        <taxon>Ericales</taxon>
        <taxon>Theaceae</taxon>
        <taxon>Camellia</taxon>
    </lineage>
</organism>
<accession>A0ACC0GMC8</accession>
<dbReference type="Proteomes" id="UP001060215">
    <property type="component" value="Chromosome 8"/>
</dbReference>
<keyword evidence="2" id="KW-1185">Reference proteome</keyword>
<name>A0ACC0GMC8_9ERIC</name>
<evidence type="ECO:0000313" key="1">
    <source>
        <dbReference type="EMBL" id="KAI8001236.1"/>
    </source>
</evidence>
<gene>
    <name evidence="1" type="ORF">LOK49_LG09G00872</name>
</gene>
<evidence type="ECO:0000313" key="2">
    <source>
        <dbReference type="Proteomes" id="UP001060215"/>
    </source>
</evidence>
<dbReference type="EMBL" id="CM045765">
    <property type="protein sequence ID" value="KAI8001236.1"/>
    <property type="molecule type" value="Genomic_DNA"/>
</dbReference>
<protein>
    <submittedName>
        <fullName evidence="1">Transcription factor MYB3R-1</fullName>
    </submittedName>
</protein>
<sequence length="197" mass="22546">MIVSYSTSPGQARWHNHLNPNISKEAWTQEEELTLISAHQIYGNKWAEFTKFLPGRKMDEKKEFVDLSSMMLFEATGDSEAISELNIAAVDAELMGAAEDDALSCSCDDLMDCELGKFDVFHVPPGYNAPQQELVSQFQNATSEGQKFFGDAKYGPRIEELSFLSFFYFLIYVSTVNFFLFNSFVYTFEYLIFIYEI</sequence>
<reference evidence="1 2" key="1">
    <citation type="journal article" date="2022" name="Plant J.">
        <title>Chromosome-level genome of Camellia lanceoleosa provides a valuable resource for understanding genome evolution and self-incompatibility.</title>
        <authorList>
            <person name="Gong W."/>
            <person name="Xiao S."/>
            <person name="Wang L."/>
            <person name="Liao Z."/>
            <person name="Chang Y."/>
            <person name="Mo W."/>
            <person name="Hu G."/>
            <person name="Li W."/>
            <person name="Zhao G."/>
            <person name="Zhu H."/>
            <person name="Hu X."/>
            <person name="Ji K."/>
            <person name="Xiang X."/>
            <person name="Song Q."/>
            <person name="Yuan D."/>
            <person name="Jin S."/>
            <person name="Zhang L."/>
        </authorList>
    </citation>
    <scope>NUCLEOTIDE SEQUENCE [LARGE SCALE GENOMIC DNA]</scope>
    <source>
        <strain evidence="1">SQ_2022a</strain>
    </source>
</reference>
<proteinExistence type="predicted"/>